<sequence>MQEFHAFMVSPNKEHKLEIPEGCGYHLSVVSLPRGANGKTTVYVSVDGKSYVLATLDSQANILQVPTDLIFNYQQAVTFFSKGSATVHCVGYRQALDLDDDDEDTPFAVGEDDSDAEVTAKNVRLPVDAVEDAAEAESASEEHEEHEEDEEEEGSVDHEGMAAVAEESEEEEEESEEESEEADSDIAEEPAGSRGLHFDPTAPSDEEDDESDDDEELESEGEEDEEHDEEADDASEEEAVEPPMKAARADASPNRGSPQRANGGSPQGR</sequence>
<feature type="region of interest" description="Disordered" evidence="1">
    <location>
        <begin position="100"/>
        <end position="269"/>
    </location>
</feature>
<feature type="compositionally biased region" description="Acidic residues" evidence="1">
    <location>
        <begin position="100"/>
        <end position="116"/>
    </location>
</feature>
<dbReference type="InterPro" id="IPR041232">
    <property type="entry name" value="NPL"/>
</dbReference>
<dbReference type="OMA" id="EGCGFHL"/>
<protein>
    <submittedName>
        <fullName evidence="3">RNA binding protein-like protein</fullName>
    </submittedName>
</protein>
<evidence type="ECO:0000313" key="3">
    <source>
        <dbReference type="EMBL" id="KPI83499.1"/>
    </source>
</evidence>
<dbReference type="Proteomes" id="UP000038009">
    <property type="component" value="Unassembled WGS sequence"/>
</dbReference>
<feature type="domain" description="Nucleoplasmin-like" evidence="2">
    <location>
        <begin position="4"/>
        <end position="92"/>
    </location>
</feature>
<feature type="compositionally biased region" description="Acidic residues" evidence="1">
    <location>
        <begin position="129"/>
        <end position="154"/>
    </location>
</feature>
<name>A0A0N0P2Y4_LEPSE</name>
<dbReference type="AlphaFoldDB" id="A0A0N0P2Y4"/>
<evidence type="ECO:0000256" key="1">
    <source>
        <dbReference type="SAM" id="MobiDB-lite"/>
    </source>
</evidence>
<evidence type="ECO:0000259" key="2">
    <source>
        <dbReference type="Pfam" id="PF17800"/>
    </source>
</evidence>
<evidence type="ECO:0000313" key="4">
    <source>
        <dbReference type="Proteomes" id="UP000038009"/>
    </source>
</evidence>
<dbReference type="Pfam" id="PF17800">
    <property type="entry name" value="NPL"/>
    <property type="match status" value="1"/>
</dbReference>
<feature type="compositionally biased region" description="Acidic residues" evidence="1">
    <location>
        <begin position="166"/>
        <end position="188"/>
    </location>
</feature>
<comment type="caution">
    <text evidence="3">The sequence shown here is derived from an EMBL/GenBank/DDBJ whole genome shotgun (WGS) entry which is preliminary data.</text>
</comment>
<dbReference type="OrthoDB" id="278736at2759"/>
<accession>A0A0N0P2Y4</accession>
<feature type="compositionally biased region" description="Polar residues" evidence="1">
    <location>
        <begin position="254"/>
        <end position="269"/>
    </location>
</feature>
<gene>
    <name evidence="3" type="ORF">ABL78_7473</name>
</gene>
<organism evidence="3 4">
    <name type="scientific">Leptomonas seymouri</name>
    <dbReference type="NCBI Taxonomy" id="5684"/>
    <lineage>
        <taxon>Eukaryota</taxon>
        <taxon>Discoba</taxon>
        <taxon>Euglenozoa</taxon>
        <taxon>Kinetoplastea</taxon>
        <taxon>Metakinetoplastina</taxon>
        <taxon>Trypanosomatida</taxon>
        <taxon>Trypanosomatidae</taxon>
        <taxon>Leishmaniinae</taxon>
        <taxon>Leptomonas</taxon>
    </lineage>
</organism>
<feature type="non-terminal residue" evidence="3">
    <location>
        <position position="269"/>
    </location>
</feature>
<reference evidence="3 4" key="1">
    <citation type="journal article" date="2015" name="PLoS Pathog.">
        <title>Leptomonas seymouri: Adaptations to the Dixenous Life Cycle Analyzed by Genome Sequencing, Transcriptome Profiling and Co-infection with Leishmania donovani.</title>
        <authorList>
            <person name="Kraeva N."/>
            <person name="Butenko A."/>
            <person name="Hlavacova J."/>
            <person name="Kostygov A."/>
            <person name="Myskova J."/>
            <person name="Grybchuk D."/>
            <person name="Lestinova T."/>
            <person name="Votypka J."/>
            <person name="Volf P."/>
            <person name="Opperdoes F."/>
            <person name="Flegontov P."/>
            <person name="Lukes J."/>
            <person name="Yurchenko V."/>
        </authorList>
    </citation>
    <scope>NUCLEOTIDE SEQUENCE [LARGE SCALE GENOMIC DNA]</scope>
    <source>
        <strain evidence="3 4">ATCC 30220</strain>
    </source>
</reference>
<dbReference type="Gene3D" id="2.60.120.340">
    <property type="entry name" value="Nucleoplasmin core domain"/>
    <property type="match status" value="1"/>
</dbReference>
<dbReference type="EMBL" id="LJSK01000366">
    <property type="protein sequence ID" value="KPI83499.1"/>
    <property type="molecule type" value="Genomic_DNA"/>
</dbReference>
<feature type="compositionally biased region" description="Acidic residues" evidence="1">
    <location>
        <begin position="204"/>
        <end position="240"/>
    </location>
</feature>
<keyword evidence="4" id="KW-1185">Reference proteome</keyword>
<dbReference type="VEuPathDB" id="TriTrypDB:Lsey_0366_0090"/>
<proteinExistence type="predicted"/>